<comment type="caution">
    <text evidence="2">The sequence shown here is derived from an EMBL/GenBank/DDBJ whole genome shotgun (WGS) entry which is preliminary data.</text>
</comment>
<evidence type="ECO:0000256" key="1">
    <source>
        <dbReference type="SAM" id="MobiDB-lite"/>
    </source>
</evidence>
<name>A0AAN7VB66_9COLE</name>
<feature type="region of interest" description="Disordered" evidence="1">
    <location>
        <begin position="176"/>
        <end position="195"/>
    </location>
</feature>
<evidence type="ECO:0000313" key="2">
    <source>
        <dbReference type="EMBL" id="KAK5640189.1"/>
    </source>
</evidence>
<dbReference type="Gene3D" id="1.10.20.10">
    <property type="entry name" value="Histone, subunit A"/>
    <property type="match status" value="1"/>
</dbReference>
<dbReference type="AlphaFoldDB" id="A0AAN7VB66"/>
<keyword evidence="3" id="KW-1185">Reference proteome</keyword>
<dbReference type="Proteomes" id="UP001329430">
    <property type="component" value="Chromosome 8"/>
</dbReference>
<accession>A0AAN7VB66</accession>
<dbReference type="InterPro" id="IPR009072">
    <property type="entry name" value="Histone-fold"/>
</dbReference>
<feature type="compositionally biased region" description="Polar residues" evidence="1">
    <location>
        <begin position="176"/>
        <end position="185"/>
    </location>
</feature>
<proteinExistence type="predicted"/>
<gene>
    <name evidence="2" type="ORF">RI129_011000</name>
</gene>
<reference evidence="2 3" key="1">
    <citation type="journal article" date="2024" name="Insects">
        <title>An Improved Chromosome-Level Genome Assembly of the Firefly Pyrocoelia pectoralis.</title>
        <authorList>
            <person name="Fu X."/>
            <person name="Meyer-Rochow V.B."/>
            <person name="Ballantyne L."/>
            <person name="Zhu X."/>
        </authorList>
    </citation>
    <scope>NUCLEOTIDE SEQUENCE [LARGE SCALE GENOMIC DNA]</scope>
    <source>
        <strain evidence="2">XCY_ONT2</strain>
    </source>
</reference>
<dbReference type="GO" id="GO:0046982">
    <property type="term" value="F:protein heterodimerization activity"/>
    <property type="evidence" value="ECO:0007669"/>
    <property type="project" value="InterPro"/>
</dbReference>
<evidence type="ECO:0000313" key="3">
    <source>
        <dbReference type="Proteomes" id="UP001329430"/>
    </source>
</evidence>
<dbReference type="SUPFAM" id="SSF47113">
    <property type="entry name" value="Histone-fold"/>
    <property type="match status" value="1"/>
</dbReference>
<dbReference type="EMBL" id="JAVRBK010000008">
    <property type="protein sequence ID" value="KAK5640189.1"/>
    <property type="molecule type" value="Genomic_DNA"/>
</dbReference>
<sequence length="195" mass="21327">MQITQARNAKTLTPSHMKQCILSESRFDFLKDLVKNVPDPSTQEDNENDANEALDYSLNKSAEDSSRQEKSDIGANFYVEQGPSVGRTPVIQYGPSEKPKLSFSIDSLVSKDVVGDSKVYAELSKTLTSPIPSSSQTQVPHLVPTVNNKPAPPNVPASTISLNDNIPPLIPISRNNTFGQSSGDNNLYIDEDYDN</sequence>
<evidence type="ECO:0008006" key="4">
    <source>
        <dbReference type="Google" id="ProtNLM"/>
    </source>
</evidence>
<protein>
    <recommendedName>
        <fullName evidence="4">Dr1-associated corepressor</fullName>
    </recommendedName>
</protein>
<organism evidence="2 3">
    <name type="scientific">Pyrocoelia pectoralis</name>
    <dbReference type="NCBI Taxonomy" id="417401"/>
    <lineage>
        <taxon>Eukaryota</taxon>
        <taxon>Metazoa</taxon>
        <taxon>Ecdysozoa</taxon>
        <taxon>Arthropoda</taxon>
        <taxon>Hexapoda</taxon>
        <taxon>Insecta</taxon>
        <taxon>Pterygota</taxon>
        <taxon>Neoptera</taxon>
        <taxon>Endopterygota</taxon>
        <taxon>Coleoptera</taxon>
        <taxon>Polyphaga</taxon>
        <taxon>Elateriformia</taxon>
        <taxon>Elateroidea</taxon>
        <taxon>Lampyridae</taxon>
        <taxon>Lampyrinae</taxon>
        <taxon>Pyrocoelia</taxon>
    </lineage>
</organism>